<evidence type="ECO:0000256" key="2">
    <source>
        <dbReference type="SAM" id="SignalP"/>
    </source>
</evidence>
<dbReference type="SMART" id="SM00062">
    <property type="entry name" value="PBPb"/>
    <property type="match status" value="1"/>
</dbReference>
<reference evidence="4 5" key="1">
    <citation type="submission" date="2017-09" db="EMBL/GenBank/DDBJ databases">
        <authorList>
            <person name="Ehlers B."/>
            <person name="Leendertz F.H."/>
        </authorList>
    </citation>
    <scope>NUCLEOTIDE SEQUENCE [LARGE SCALE GENOMIC DNA]</scope>
    <source>
        <strain evidence="4 5">USBA 140</strain>
    </source>
</reference>
<proteinExistence type="predicted"/>
<dbReference type="OrthoDB" id="9791339at2"/>
<feature type="domain" description="Solute-binding protein family 3/N-terminal" evidence="3">
    <location>
        <begin position="42"/>
        <end position="266"/>
    </location>
</feature>
<gene>
    <name evidence="4" type="ORF">SAMN05421508_102443</name>
</gene>
<dbReference type="CDD" id="cd13530">
    <property type="entry name" value="PBP2_peptides_like"/>
    <property type="match status" value="1"/>
</dbReference>
<dbReference type="AlphaFoldDB" id="A0A286GBS5"/>
<keyword evidence="5" id="KW-1185">Reference proteome</keyword>
<dbReference type="RefSeq" id="WP_097278187.1">
    <property type="nucleotide sequence ID" value="NZ_OCNJ01000002.1"/>
</dbReference>
<dbReference type="Gene3D" id="3.40.190.10">
    <property type="entry name" value="Periplasmic binding protein-like II"/>
    <property type="match status" value="2"/>
</dbReference>
<accession>A0A286GBS5</accession>
<name>A0A286GBS5_9PROT</name>
<keyword evidence="1 2" id="KW-0732">Signal</keyword>
<dbReference type="Proteomes" id="UP000219621">
    <property type="component" value="Unassembled WGS sequence"/>
</dbReference>
<feature type="signal peptide" evidence="2">
    <location>
        <begin position="1"/>
        <end position="30"/>
    </location>
</feature>
<dbReference type="EMBL" id="OCNJ01000002">
    <property type="protein sequence ID" value="SOD92454.1"/>
    <property type="molecule type" value="Genomic_DNA"/>
</dbReference>
<sequence length="273" mass="29689">MGVLDVGRRGAAALALTLAMAVGLAAPAAAAGRLAAVTERGELRVCIWPDYFSISYRNPRSGELEGIDVDMAKAFAADLGVALRFVDSSFADLAANMRNDACDVAMHAVGVRPDRAEHMDFTQPHLVSGIYAVVMRDHPTIRAWDDIDRPGHVVVVQRGTYMEPVMRDRLKAAELLVVDTFKAREQEVQSGRADVFMTDFPYGRRMAMLTDWATLLEPAAPVAPTPYAYAVPKGDPEWLARVDAFVAEAKRDGRLKAAAEKNGLLPILNLEGP</sequence>
<evidence type="ECO:0000259" key="3">
    <source>
        <dbReference type="SMART" id="SM00062"/>
    </source>
</evidence>
<dbReference type="PANTHER" id="PTHR35936:SF17">
    <property type="entry name" value="ARGININE-BINDING EXTRACELLULAR PROTEIN ARTP"/>
    <property type="match status" value="1"/>
</dbReference>
<protein>
    <submittedName>
        <fullName evidence="4">Amino acid ABC transporter substrate-binding protein, PAAT family</fullName>
    </submittedName>
</protein>
<feature type="chain" id="PRO_5012425344" evidence="2">
    <location>
        <begin position="31"/>
        <end position="273"/>
    </location>
</feature>
<evidence type="ECO:0000256" key="1">
    <source>
        <dbReference type="ARBA" id="ARBA00022729"/>
    </source>
</evidence>
<organism evidence="4 5">
    <name type="scientific">Caenispirillum bisanense</name>
    <dbReference type="NCBI Taxonomy" id="414052"/>
    <lineage>
        <taxon>Bacteria</taxon>
        <taxon>Pseudomonadati</taxon>
        <taxon>Pseudomonadota</taxon>
        <taxon>Alphaproteobacteria</taxon>
        <taxon>Rhodospirillales</taxon>
        <taxon>Novispirillaceae</taxon>
        <taxon>Caenispirillum</taxon>
    </lineage>
</organism>
<evidence type="ECO:0000313" key="4">
    <source>
        <dbReference type="EMBL" id="SOD92454.1"/>
    </source>
</evidence>
<dbReference type="PANTHER" id="PTHR35936">
    <property type="entry name" value="MEMBRANE-BOUND LYTIC MUREIN TRANSGLYCOSYLASE F"/>
    <property type="match status" value="1"/>
</dbReference>
<dbReference type="InterPro" id="IPR001638">
    <property type="entry name" value="Solute-binding_3/MltF_N"/>
</dbReference>
<dbReference type="SUPFAM" id="SSF53850">
    <property type="entry name" value="Periplasmic binding protein-like II"/>
    <property type="match status" value="1"/>
</dbReference>
<evidence type="ECO:0000313" key="5">
    <source>
        <dbReference type="Proteomes" id="UP000219621"/>
    </source>
</evidence>
<dbReference type="Pfam" id="PF00497">
    <property type="entry name" value="SBP_bac_3"/>
    <property type="match status" value="1"/>
</dbReference>